<feature type="domain" description="NusB/RsmB/TIM44" evidence="6">
    <location>
        <begin position="199"/>
        <end position="297"/>
    </location>
</feature>
<evidence type="ECO:0000256" key="5">
    <source>
        <dbReference type="ARBA" id="ARBA00023163"/>
    </source>
</evidence>
<dbReference type="GO" id="GO:0005829">
    <property type="term" value="C:cytosol"/>
    <property type="evidence" value="ECO:0007669"/>
    <property type="project" value="TreeGrafter"/>
</dbReference>
<accession>A0A6N3GEY6</accession>
<dbReference type="PANTHER" id="PTHR11078:SF3">
    <property type="entry name" value="ANTITERMINATION NUSB DOMAIN-CONTAINING PROTEIN"/>
    <property type="match status" value="1"/>
</dbReference>
<dbReference type="GO" id="GO:0031564">
    <property type="term" value="P:transcription antitermination"/>
    <property type="evidence" value="ECO:0007669"/>
    <property type="project" value="UniProtKB-KW"/>
</dbReference>
<keyword evidence="4" id="KW-0805">Transcription regulation</keyword>
<dbReference type="NCBIfam" id="TIGR01951">
    <property type="entry name" value="nusB"/>
    <property type="match status" value="1"/>
</dbReference>
<dbReference type="SUPFAM" id="SSF48013">
    <property type="entry name" value="NusB-like"/>
    <property type="match status" value="1"/>
</dbReference>
<keyword evidence="5" id="KW-0804">Transcription</keyword>
<protein>
    <recommendedName>
        <fullName evidence="6">NusB/RsmB/TIM44 domain-containing protein</fullName>
    </recommendedName>
</protein>
<dbReference type="InterPro" id="IPR011605">
    <property type="entry name" value="NusB_fam"/>
</dbReference>
<gene>
    <name evidence="7" type="ORF">PCLFYP37_03401</name>
</gene>
<dbReference type="GO" id="GO:0003723">
    <property type="term" value="F:RNA binding"/>
    <property type="evidence" value="ECO:0007669"/>
    <property type="project" value="UniProtKB-KW"/>
</dbReference>
<keyword evidence="2" id="KW-0889">Transcription antitermination</keyword>
<dbReference type="AlphaFoldDB" id="A0A6N3GEY6"/>
<dbReference type="Pfam" id="PF01029">
    <property type="entry name" value="NusB"/>
    <property type="match status" value="1"/>
</dbReference>
<evidence type="ECO:0000256" key="1">
    <source>
        <dbReference type="ARBA" id="ARBA00005952"/>
    </source>
</evidence>
<organism evidence="7">
    <name type="scientific">Paraprevotella clara</name>
    <dbReference type="NCBI Taxonomy" id="454154"/>
    <lineage>
        <taxon>Bacteria</taxon>
        <taxon>Pseudomonadati</taxon>
        <taxon>Bacteroidota</taxon>
        <taxon>Bacteroidia</taxon>
        <taxon>Bacteroidales</taxon>
        <taxon>Prevotellaceae</taxon>
        <taxon>Paraprevotella</taxon>
    </lineage>
</organism>
<dbReference type="Gene3D" id="1.10.940.10">
    <property type="entry name" value="NusB-like"/>
    <property type="match status" value="1"/>
</dbReference>
<sequence length="310" mass="36753">MINREIIRLKVVQITYAYYQNGGKNIDTAEKELFFSLAKAYDLYNYLLTLMVEINRIAERAVETAQSRYNRIKVGEPPSTKFIDNRFIMQLEVNKQLLDFRENQKKSWVNEEDFVRSLYKQIIETDYYKEYMASAESSYAQDRELWRKIYKNVICNNEELDSLLEDMSLYWNDDKYIVDTFVLKTIKRFDEAKGADQELLPEFKDEEDREFAHRLFRNTLLNAEYYRKLISDNTKNWEFNRIALMDLLIMQIALAEILTFPNIPLNVSLNEYVDIAKIYSTPRSGAYVNGLLDAVSKKLIAEKKLEKTNN</sequence>
<name>A0A6N3GEY6_9BACT</name>
<evidence type="ECO:0000256" key="3">
    <source>
        <dbReference type="ARBA" id="ARBA00022884"/>
    </source>
</evidence>
<reference evidence="7" key="1">
    <citation type="submission" date="2019-11" db="EMBL/GenBank/DDBJ databases">
        <authorList>
            <person name="Feng L."/>
        </authorList>
    </citation>
    <scope>NUCLEOTIDE SEQUENCE</scope>
    <source>
        <strain evidence="7">PclaraLFYP37</strain>
    </source>
</reference>
<proteinExistence type="inferred from homology"/>
<dbReference type="RefSeq" id="WP_021979719.1">
    <property type="nucleotide sequence ID" value="NZ_AP025941.1"/>
</dbReference>
<dbReference type="InterPro" id="IPR035926">
    <property type="entry name" value="NusB-like_sf"/>
</dbReference>
<evidence type="ECO:0000313" key="7">
    <source>
        <dbReference type="EMBL" id="VYU63218.1"/>
    </source>
</evidence>
<dbReference type="EMBL" id="CACRUT010000029">
    <property type="protein sequence ID" value="VYU63218.1"/>
    <property type="molecule type" value="Genomic_DNA"/>
</dbReference>
<dbReference type="InterPro" id="IPR006027">
    <property type="entry name" value="NusB_RsmB_TIM44"/>
</dbReference>
<dbReference type="PANTHER" id="PTHR11078">
    <property type="entry name" value="N UTILIZATION SUBSTANCE PROTEIN B-RELATED"/>
    <property type="match status" value="1"/>
</dbReference>
<evidence type="ECO:0000256" key="4">
    <source>
        <dbReference type="ARBA" id="ARBA00023015"/>
    </source>
</evidence>
<keyword evidence="3" id="KW-0694">RNA-binding</keyword>
<comment type="similarity">
    <text evidence="1">Belongs to the NusB family.</text>
</comment>
<evidence type="ECO:0000256" key="2">
    <source>
        <dbReference type="ARBA" id="ARBA00022814"/>
    </source>
</evidence>
<evidence type="ECO:0000259" key="6">
    <source>
        <dbReference type="Pfam" id="PF01029"/>
    </source>
</evidence>
<dbReference type="GO" id="GO:0006353">
    <property type="term" value="P:DNA-templated transcription termination"/>
    <property type="evidence" value="ECO:0007669"/>
    <property type="project" value="InterPro"/>
</dbReference>